<name>A0A542XAL5_9MICO</name>
<dbReference type="EMBL" id="VFOK01000001">
    <property type="protein sequence ID" value="TQL32834.1"/>
    <property type="molecule type" value="Genomic_DNA"/>
</dbReference>
<proteinExistence type="predicted"/>
<comment type="caution">
    <text evidence="1">The sequence shown here is derived from an EMBL/GenBank/DDBJ whole genome shotgun (WGS) entry which is preliminary data.</text>
</comment>
<dbReference type="Proteomes" id="UP000318336">
    <property type="component" value="Unassembled WGS sequence"/>
</dbReference>
<accession>A0A542XAL5</accession>
<dbReference type="AlphaFoldDB" id="A0A542XAL5"/>
<organism evidence="1 2">
    <name type="scientific">Barrientosiimonas humi</name>
    <dbReference type="NCBI Taxonomy" id="999931"/>
    <lineage>
        <taxon>Bacteria</taxon>
        <taxon>Bacillati</taxon>
        <taxon>Actinomycetota</taxon>
        <taxon>Actinomycetes</taxon>
        <taxon>Micrococcales</taxon>
        <taxon>Dermacoccaceae</taxon>
        <taxon>Barrientosiimonas</taxon>
    </lineage>
</organism>
<protein>
    <submittedName>
        <fullName evidence="1">Uncharacterized protein</fullName>
    </submittedName>
</protein>
<reference evidence="1 2" key="1">
    <citation type="submission" date="2019-06" db="EMBL/GenBank/DDBJ databases">
        <title>Sequencing the genomes of 1000 actinobacteria strains.</title>
        <authorList>
            <person name="Klenk H.-P."/>
        </authorList>
    </citation>
    <scope>NUCLEOTIDE SEQUENCE [LARGE SCALE GENOMIC DNA]</scope>
    <source>
        <strain evidence="1 2">DSM 24617</strain>
    </source>
</reference>
<gene>
    <name evidence="1" type="ORF">FB554_0967</name>
</gene>
<evidence type="ECO:0000313" key="1">
    <source>
        <dbReference type="EMBL" id="TQL32834.1"/>
    </source>
</evidence>
<sequence length="154" mass="17265">MSQWLGIVIAAAALALSLYTLVTQELRGRRAERRADMTVSFHWLTSRAYVELEGREPVMAGYHLVLSNRGPAAATDVDVTLRDESGRQLRLLDVEKGELPLAEMAAGARYPIPWAYEPFRQHSRRFEATLTWADGNGNQQRVVPLRRGQLPPAP</sequence>
<dbReference type="RefSeq" id="WP_142004930.1">
    <property type="nucleotide sequence ID" value="NZ_CAJTBP010000001.1"/>
</dbReference>
<keyword evidence="2" id="KW-1185">Reference proteome</keyword>
<evidence type="ECO:0000313" key="2">
    <source>
        <dbReference type="Proteomes" id="UP000318336"/>
    </source>
</evidence>
<dbReference type="OrthoDB" id="5193801at2"/>